<dbReference type="InterPro" id="IPR008995">
    <property type="entry name" value="Mo/tungstate-bd_C_term_dom"/>
</dbReference>
<name>A0ABU0I9X4_9HYPH</name>
<keyword evidence="6" id="KW-0547">Nucleotide-binding</keyword>
<dbReference type="PANTHER" id="PTHR43514:SF4">
    <property type="entry name" value="ABC TRANSPORTER I FAMILY MEMBER 10"/>
    <property type="match status" value="1"/>
</dbReference>
<dbReference type="InterPro" id="IPR050334">
    <property type="entry name" value="Molybdenum_import_ModC"/>
</dbReference>
<dbReference type="NCBIfam" id="TIGR02142">
    <property type="entry name" value="modC_ABC"/>
    <property type="match status" value="1"/>
</dbReference>
<dbReference type="GO" id="GO:0005524">
    <property type="term" value="F:ATP binding"/>
    <property type="evidence" value="ECO:0007669"/>
    <property type="project" value="UniProtKB-KW"/>
</dbReference>
<organism evidence="13 14">
    <name type="scientific">Rhizobium paknamense</name>
    <dbReference type="NCBI Taxonomy" id="1206817"/>
    <lineage>
        <taxon>Bacteria</taxon>
        <taxon>Pseudomonadati</taxon>
        <taxon>Pseudomonadota</taxon>
        <taxon>Alphaproteobacteria</taxon>
        <taxon>Hyphomicrobiales</taxon>
        <taxon>Rhizobiaceae</taxon>
        <taxon>Rhizobium/Agrobacterium group</taxon>
        <taxon>Rhizobium</taxon>
    </lineage>
</organism>
<feature type="domain" description="ABC transporter" evidence="11">
    <location>
        <begin position="2"/>
        <end position="233"/>
    </location>
</feature>
<dbReference type="SUPFAM" id="SSF50331">
    <property type="entry name" value="MOP-like"/>
    <property type="match status" value="1"/>
</dbReference>
<dbReference type="InterPro" id="IPR003439">
    <property type="entry name" value="ABC_transporter-like_ATP-bd"/>
</dbReference>
<evidence type="ECO:0000313" key="14">
    <source>
        <dbReference type="Proteomes" id="UP001235269"/>
    </source>
</evidence>
<evidence type="ECO:0000256" key="4">
    <source>
        <dbReference type="ARBA" id="ARBA00022505"/>
    </source>
</evidence>
<dbReference type="InterPro" id="IPR005116">
    <property type="entry name" value="Transp-assoc_OB_typ1"/>
</dbReference>
<evidence type="ECO:0000256" key="8">
    <source>
        <dbReference type="ARBA" id="ARBA00022967"/>
    </source>
</evidence>
<dbReference type="InterPro" id="IPR011868">
    <property type="entry name" value="ModC_ABC_ATP-bd"/>
</dbReference>
<evidence type="ECO:0000313" key="13">
    <source>
        <dbReference type="EMBL" id="MDQ0455039.1"/>
    </source>
</evidence>
<dbReference type="RefSeq" id="WP_307157236.1">
    <property type="nucleotide sequence ID" value="NZ_JAUSWH010000003.1"/>
</dbReference>
<dbReference type="InterPro" id="IPR003593">
    <property type="entry name" value="AAA+_ATPase"/>
</dbReference>
<evidence type="ECO:0000256" key="9">
    <source>
        <dbReference type="ARBA" id="ARBA00023136"/>
    </source>
</evidence>
<dbReference type="PANTHER" id="PTHR43514">
    <property type="entry name" value="ABC TRANSPORTER I FAMILY MEMBER 10"/>
    <property type="match status" value="1"/>
</dbReference>
<keyword evidence="2" id="KW-0813">Transport</keyword>
<keyword evidence="5" id="KW-0997">Cell inner membrane</keyword>
<proteinExistence type="inferred from homology"/>
<dbReference type="Proteomes" id="UP001235269">
    <property type="component" value="Unassembled WGS sequence"/>
</dbReference>
<dbReference type="SUPFAM" id="SSF52540">
    <property type="entry name" value="P-loop containing nucleoside triphosphate hydrolases"/>
    <property type="match status" value="1"/>
</dbReference>
<dbReference type="Pfam" id="PF03459">
    <property type="entry name" value="TOBE"/>
    <property type="match status" value="1"/>
</dbReference>
<evidence type="ECO:0000256" key="7">
    <source>
        <dbReference type="ARBA" id="ARBA00022840"/>
    </source>
</evidence>
<dbReference type="InterPro" id="IPR004606">
    <property type="entry name" value="Mop_domain"/>
</dbReference>
<evidence type="ECO:0000256" key="2">
    <source>
        <dbReference type="ARBA" id="ARBA00022448"/>
    </source>
</evidence>
<reference evidence="13 14" key="1">
    <citation type="submission" date="2023-07" db="EMBL/GenBank/DDBJ databases">
        <title>Genomic Encyclopedia of Type Strains, Phase IV (KMG-IV): sequencing the most valuable type-strain genomes for metagenomic binning, comparative biology and taxonomic classification.</title>
        <authorList>
            <person name="Goeker M."/>
        </authorList>
    </citation>
    <scope>NUCLEOTIDE SEQUENCE [LARGE SCALE GENOMIC DNA]</scope>
    <source>
        <strain evidence="13 14">DSM 100301</strain>
    </source>
</reference>
<feature type="domain" description="Mop" evidence="12">
    <location>
        <begin position="286"/>
        <end position="351"/>
    </location>
</feature>
<keyword evidence="14" id="KW-1185">Reference proteome</keyword>
<evidence type="ECO:0000256" key="1">
    <source>
        <dbReference type="ARBA" id="ARBA00005417"/>
    </source>
</evidence>
<sequence length="359" mass="39055">MTLTIDIRHRQGNFTLEATLALDAGLTVIFGPSGSGKTSLINAVAGLIRPQEGTIRFNGVLWSDAAGGHFLPPHRRRIGYVFQEARLFPHMSVAGNLTYGQRFAPRTEKKESLERIAALLRLDHLLSRMPGQLSGGERQRVALGRALMAAPQLLLMDEPLSALDQGLKAQILPDIERIRDHAGIPILYVTHALAEVTRLADRVVAVEEGRPRLIDSRHDLPALAESRPGSFLQAVITGHDDAEGLTLAQTPAGPLFLRQTSLATGMRIRLFLPVSDVILGREVEGALSTLNRLPGTVRAIREDQGTVTVHVDCGGEIIRAEITHRSLLALQLAEGVSVTLFFKAVSIETSGVFRRSSRP</sequence>
<protein>
    <submittedName>
        <fullName evidence="13">Molybdate transport system ATP-binding protein</fullName>
    </submittedName>
</protein>
<dbReference type="Gene3D" id="2.40.50.100">
    <property type="match status" value="1"/>
</dbReference>
<dbReference type="Pfam" id="PF00005">
    <property type="entry name" value="ABC_tran"/>
    <property type="match status" value="1"/>
</dbReference>
<keyword evidence="8" id="KW-1278">Translocase</keyword>
<dbReference type="PROSITE" id="PS00211">
    <property type="entry name" value="ABC_TRANSPORTER_1"/>
    <property type="match status" value="1"/>
</dbReference>
<keyword evidence="4 10" id="KW-0500">Molybdenum</keyword>
<evidence type="ECO:0000256" key="10">
    <source>
        <dbReference type="PROSITE-ProRule" id="PRU01213"/>
    </source>
</evidence>
<evidence type="ECO:0000259" key="11">
    <source>
        <dbReference type="PROSITE" id="PS50893"/>
    </source>
</evidence>
<evidence type="ECO:0000256" key="5">
    <source>
        <dbReference type="ARBA" id="ARBA00022519"/>
    </source>
</evidence>
<dbReference type="InterPro" id="IPR017871">
    <property type="entry name" value="ABC_transporter-like_CS"/>
</dbReference>
<keyword evidence="9" id="KW-0472">Membrane</keyword>
<comment type="similarity">
    <text evidence="1">Belongs to the ABC transporter superfamily.</text>
</comment>
<keyword evidence="3" id="KW-1003">Cell membrane</keyword>
<evidence type="ECO:0000259" key="12">
    <source>
        <dbReference type="PROSITE" id="PS51866"/>
    </source>
</evidence>
<dbReference type="Gene3D" id="3.40.50.300">
    <property type="entry name" value="P-loop containing nucleotide triphosphate hydrolases"/>
    <property type="match status" value="1"/>
</dbReference>
<comment type="caution">
    <text evidence="13">The sequence shown here is derived from an EMBL/GenBank/DDBJ whole genome shotgun (WGS) entry which is preliminary data.</text>
</comment>
<dbReference type="PROSITE" id="PS51866">
    <property type="entry name" value="MOP"/>
    <property type="match status" value="1"/>
</dbReference>
<accession>A0ABU0I9X4</accession>
<gene>
    <name evidence="13" type="ORF">QO005_001369</name>
</gene>
<dbReference type="SMART" id="SM00382">
    <property type="entry name" value="AAA"/>
    <property type="match status" value="1"/>
</dbReference>
<keyword evidence="7 13" id="KW-0067">ATP-binding</keyword>
<dbReference type="EMBL" id="JAUSWH010000003">
    <property type="protein sequence ID" value="MDQ0455039.1"/>
    <property type="molecule type" value="Genomic_DNA"/>
</dbReference>
<dbReference type="InterPro" id="IPR027417">
    <property type="entry name" value="P-loop_NTPase"/>
</dbReference>
<evidence type="ECO:0000256" key="3">
    <source>
        <dbReference type="ARBA" id="ARBA00022475"/>
    </source>
</evidence>
<dbReference type="PROSITE" id="PS50893">
    <property type="entry name" value="ABC_TRANSPORTER_2"/>
    <property type="match status" value="1"/>
</dbReference>
<evidence type="ECO:0000256" key="6">
    <source>
        <dbReference type="ARBA" id="ARBA00022741"/>
    </source>
</evidence>